<evidence type="ECO:0000256" key="11">
    <source>
        <dbReference type="RuleBase" id="RU361115"/>
    </source>
</evidence>
<feature type="transmembrane region" description="Helical" evidence="11">
    <location>
        <begin position="238"/>
        <end position="257"/>
    </location>
</feature>
<comment type="caution">
    <text evidence="11">Lacks conserved residue(s) required for the propagation of feature annotation.</text>
</comment>
<evidence type="ECO:0000256" key="5">
    <source>
        <dbReference type="ARBA" id="ARBA00022692"/>
    </source>
</evidence>
<comment type="pathway">
    <text evidence="2">Lipid metabolism; fatty acid biosynthesis.</text>
</comment>
<comment type="catalytic activity">
    <reaction evidence="11">
        <text>a very-long-chain acyl-CoA + malonyl-CoA + H(+) = a very-long-chain 3-oxoacyl-CoA + CO2 + CoA</text>
        <dbReference type="Rhea" id="RHEA:32727"/>
        <dbReference type="ChEBI" id="CHEBI:15378"/>
        <dbReference type="ChEBI" id="CHEBI:16526"/>
        <dbReference type="ChEBI" id="CHEBI:57287"/>
        <dbReference type="ChEBI" id="CHEBI:57384"/>
        <dbReference type="ChEBI" id="CHEBI:90725"/>
        <dbReference type="ChEBI" id="CHEBI:90736"/>
        <dbReference type="EC" id="2.3.1.199"/>
    </reaction>
</comment>
<feature type="transmembrane region" description="Helical" evidence="11">
    <location>
        <begin position="34"/>
        <end position="55"/>
    </location>
</feature>
<dbReference type="GO" id="GO:0019367">
    <property type="term" value="P:fatty acid elongation, saturated fatty acid"/>
    <property type="evidence" value="ECO:0007669"/>
    <property type="project" value="TreeGrafter"/>
</dbReference>
<dbReference type="InterPro" id="IPR002076">
    <property type="entry name" value="ELO_fam"/>
</dbReference>
<keyword evidence="7 11" id="KW-1133">Transmembrane helix</keyword>
<evidence type="ECO:0000256" key="12">
    <source>
        <dbReference type="SAM" id="MobiDB-lite"/>
    </source>
</evidence>
<feature type="compositionally biased region" description="Basic and acidic residues" evidence="12">
    <location>
        <begin position="276"/>
        <end position="292"/>
    </location>
</feature>
<comment type="caution">
    <text evidence="13">The sequence shown here is derived from an EMBL/GenBank/DDBJ whole genome shotgun (WGS) entry which is preliminary data.</text>
</comment>
<reference evidence="13" key="1">
    <citation type="submission" date="2023-10" db="EMBL/GenBank/DDBJ databases">
        <title>Genome assembly of Pristionchus species.</title>
        <authorList>
            <person name="Yoshida K."/>
            <person name="Sommer R.J."/>
        </authorList>
    </citation>
    <scope>NUCLEOTIDE SEQUENCE</scope>
    <source>
        <strain evidence="13">RS5133</strain>
    </source>
</reference>
<dbReference type="PROSITE" id="PS01188">
    <property type="entry name" value="ELO"/>
    <property type="match status" value="1"/>
</dbReference>
<organism evidence="13 14">
    <name type="scientific">Pristionchus fissidentatus</name>
    <dbReference type="NCBI Taxonomy" id="1538716"/>
    <lineage>
        <taxon>Eukaryota</taxon>
        <taxon>Metazoa</taxon>
        <taxon>Ecdysozoa</taxon>
        <taxon>Nematoda</taxon>
        <taxon>Chromadorea</taxon>
        <taxon>Rhabditida</taxon>
        <taxon>Rhabditina</taxon>
        <taxon>Diplogasteromorpha</taxon>
        <taxon>Diplogasteroidea</taxon>
        <taxon>Neodiplogasteridae</taxon>
        <taxon>Pristionchus</taxon>
    </lineage>
</organism>
<evidence type="ECO:0000256" key="4">
    <source>
        <dbReference type="ARBA" id="ARBA00022679"/>
    </source>
</evidence>
<keyword evidence="8 11" id="KW-0443">Lipid metabolism</keyword>
<protein>
    <recommendedName>
        <fullName evidence="11">Elongation of very long chain fatty acids protein</fullName>
        <ecNumber evidence="11">2.3.1.199</ecNumber>
    </recommendedName>
    <alternativeName>
        <fullName evidence="11">Very-long-chain 3-oxoacyl-CoA synthase</fullName>
    </alternativeName>
</protein>
<evidence type="ECO:0000256" key="7">
    <source>
        <dbReference type="ARBA" id="ARBA00022989"/>
    </source>
</evidence>
<dbReference type="InterPro" id="IPR030457">
    <property type="entry name" value="ELO_CS"/>
</dbReference>
<keyword evidence="4 11" id="KW-0808">Transferase</keyword>
<feature type="compositionally biased region" description="Basic residues" evidence="12">
    <location>
        <begin position="296"/>
        <end position="305"/>
    </location>
</feature>
<sequence>SYWPRYGEENYTIVLPFEKDFDHMKSTQWMQRNWMHSLTFSILYVVVIFGGRRLMQNLKPFSLNTPLMLWNAALATFSIMGFLRMTPEWVWSWSAEGNSLKSSICGASYSMEVSGFWTNLFILSKVPELVDTVFIVLRKRPLLFLHWYHHITVLVYCWHSYQEHTGAGRWFIWMNYGVHAVMYSYYAARCLKIRTPKFLAMFITILQISQMVVGVTISVAVYRIKSSGESCQQSWENLLLGSTIYFSYFILFCNFFYHTYLKKSNRYAVLEKKETEAVDSTKEHQNGVKSEQKGGTTRRRVQKAE</sequence>
<keyword evidence="9 11" id="KW-0472">Membrane</keyword>
<keyword evidence="5 11" id="KW-0812">Transmembrane</keyword>
<feature type="transmembrane region" description="Helical" evidence="11">
    <location>
        <begin position="198"/>
        <end position="222"/>
    </location>
</feature>
<keyword evidence="3 11" id="KW-0444">Lipid biosynthesis</keyword>
<feature type="transmembrane region" description="Helical" evidence="11">
    <location>
        <begin position="67"/>
        <end position="85"/>
    </location>
</feature>
<dbReference type="GO" id="GO:0034625">
    <property type="term" value="P:fatty acid elongation, monounsaturated fatty acid"/>
    <property type="evidence" value="ECO:0007669"/>
    <property type="project" value="TreeGrafter"/>
</dbReference>
<gene>
    <name evidence="13" type="ORF">PFISCL1PPCAC_14774</name>
</gene>
<dbReference type="GO" id="GO:0005789">
    <property type="term" value="C:endoplasmic reticulum membrane"/>
    <property type="evidence" value="ECO:0007669"/>
    <property type="project" value="TreeGrafter"/>
</dbReference>
<evidence type="ECO:0000256" key="8">
    <source>
        <dbReference type="ARBA" id="ARBA00023098"/>
    </source>
</evidence>
<dbReference type="GO" id="GO:0034626">
    <property type="term" value="P:fatty acid elongation, polyunsaturated fatty acid"/>
    <property type="evidence" value="ECO:0007669"/>
    <property type="project" value="TreeGrafter"/>
</dbReference>
<feature type="non-terminal residue" evidence="13">
    <location>
        <position position="1"/>
    </location>
</feature>
<comment type="subcellular location">
    <subcellularLocation>
        <location evidence="1">Membrane</location>
        <topology evidence="1">Multi-pass membrane protein</topology>
    </subcellularLocation>
</comment>
<dbReference type="PANTHER" id="PTHR11157:SF17">
    <property type="entry name" value="ELONGATION OF VERY LONG CHAIN FATTY ACIDS PROTEIN 6"/>
    <property type="match status" value="1"/>
</dbReference>
<keyword evidence="14" id="KW-1185">Reference proteome</keyword>
<dbReference type="AlphaFoldDB" id="A0AAV5VXP4"/>
<keyword evidence="10 11" id="KW-0275">Fatty acid biosynthesis</keyword>
<dbReference type="GO" id="GO:0009922">
    <property type="term" value="F:fatty acid elongase activity"/>
    <property type="evidence" value="ECO:0007669"/>
    <property type="project" value="UniProtKB-EC"/>
</dbReference>
<dbReference type="GO" id="GO:0042761">
    <property type="term" value="P:very long-chain fatty acid biosynthetic process"/>
    <property type="evidence" value="ECO:0007669"/>
    <property type="project" value="TreeGrafter"/>
</dbReference>
<accession>A0AAV5VXP4</accession>
<evidence type="ECO:0000313" key="14">
    <source>
        <dbReference type="Proteomes" id="UP001432322"/>
    </source>
</evidence>
<evidence type="ECO:0000313" key="13">
    <source>
        <dbReference type="EMBL" id="GMT23477.1"/>
    </source>
</evidence>
<name>A0AAV5VXP4_9BILA</name>
<dbReference type="Proteomes" id="UP001432322">
    <property type="component" value="Unassembled WGS sequence"/>
</dbReference>
<dbReference type="Pfam" id="PF01151">
    <property type="entry name" value="ELO"/>
    <property type="match status" value="1"/>
</dbReference>
<dbReference type="GO" id="GO:0030148">
    <property type="term" value="P:sphingolipid biosynthetic process"/>
    <property type="evidence" value="ECO:0007669"/>
    <property type="project" value="TreeGrafter"/>
</dbReference>
<comment type="similarity">
    <text evidence="11">Belongs to the ELO family.</text>
</comment>
<evidence type="ECO:0000256" key="6">
    <source>
        <dbReference type="ARBA" id="ARBA00022832"/>
    </source>
</evidence>
<dbReference type="PANTHER" id="PTHR11157">
    <property type="entry name" value="FATTY ACID ACYL TRANSFERASE-RELATED"/>
    <property type="match status" value="1"/>
</dbReference>
<evidence type="ECO:0000256" key="9">
    <source>
        <dbReference type="ARBA" id="ARBA00023136"/>
    </source>
</evidence>
<feature type="region of interest" description="Disordered" evidence="12">
    <location>
        <begin position="276"/>
        <end position="305"/>
    </location>
</feature>
<evidence type="ECO:0000256" key="2">
    <source>
        <dbReference type="ARBA" id="ARBA00005194"/>
    </source>
</evidence>
<evidence type="ECO:0000256" key="1">
    <source>
        <dbReference type="ARBA" id="ARBA00004141"/>
    </source>
</evidence>
<proteinExistence type="inferred from homology"/>
<evidence type="ECO:0000256" key="10">
    <source>
        <dbReference type="ARBA" id="ARBA00023160"/>
    </source>
</evidence>
<dbReference type="EC" id="2.3.1.199" evidence="11"/>
<evidence type="ECO:0000256" key="3">
    <source>
        <dbReference type="ARBA" id="ARBA00022516"/>
    </source>
</evidence>
<keyword evidence="6 11" id="KW-0276">Fatty acid metabolism</keyword>
<dbReference type="EMBL" id="BTSY01000004">
    <property type="protein sequence ID" value="GMT23477.1"/>
    <property type="molecule type" value="Genomic_DNA"/>
</dbReference>